<evidence type="ECO:0000256" key="1">
    <source>
        <dbReference type="SAM" id="Phobius"/>
    </source>
</evidence>
<comment type="caution">
    <text evidence="2">The sequence shown here is derived from an EMBL/GenBank/DDBJ whole genome shotgun (WGS) entry which is preliminary data.</text>
</comment>
<keyword evidence="2" id="KW-0131">Cell cycle</keyword>
<dbReference type="EMBL" id="DLUI01000059">
    <property type="protein sequence ID" value="DAB38833.1"/>
    <property type="molecule type" value="Genomic_DNA"/>
</dbReference>
<dbReference type="InterPro" id="IPR004513">
    <property type="entry name" value="FtsX"/>
</dbReference>
<feature type="transmembrane region" description="Helical" evidence="1">
    <location>
        <begin position="148"/>
        <end position="165"/>
    </location>
</feature>
<keyword evidence="1" id="KW-1133">Transmembrane helix</keyword>
<keyword evidence="2" id="KW-0132">Cell division</keyword>
<accession>A0A2D3WQ55</accession>
<evidence type="ECO:0000313" key="3">
    <source>
        <dbReference type="Proteomes" id="UP000228859"/>
    </source>
</evidence>
<protein>
    <submittedName>
        <fullName evidence="2">Cell division protein FtsX</fullName>
    </submittedName>
</protein>
<organism evidence="2 3">
    <name type="scientific">Sulfuricurvum kujiense</name>
    <dbReference type="NCBI Taxonomy" id="148813"/>
    <lineage>
        <taxon>Bacteria</taxon>
        <taxon>Pseudomonadati</taxon>
        <taxon>Campylobacterota</taxon>
        <taxon>Epsilonproteobacteria</taxon>
        <taxon>Campylobacterales</taxon>
        <taxon>Sulfurimonadaceae</taxon>
        <taxon>Sulfuricurvum</taxon>
    </lineage>
</organism>
<proteinExistence type="predicted"/>
<keyword evidence="1" id="KW-0472">Membrane</keyword>
<dbReference type="RefSeq" id="WP_294896298.1">
    <property type="nucleotide sequence ID" value="NZ_DLUI01000059.1"/>
</dbReference>
<dbReference type="PANTHER" id="PTHR47755:SF1">
    <property type="entry name" value="CELL DIVISION PROTEIN FTSX"/>
    <property type="match status" value="1"/>
</dbReference>
<keyword evidence="1" id="KW-0812">Transmembrane</keyword>
<feature type="transmembrane region" description="Helical" evidence="1">
    <location>
        <begin position="247"/>
        <end position="265"/>
    </location>
</feature>
<dbReference type="AlphaFoldDB" id="A0A2D3WQ55"/>
<feature type="transmembrane region" description="Helical" evidence="1">
    <location>
        <begin position="195"/>
        <end position="218"/>
    </location>
</feature>
<sequence length="270" mass="30854">MKSLKNHISLIIALFTVLFSVQIYVAVDRTIEAYENRLKNDYSIIVVSNKALTATEFKAMDSLIERSESIATDQVLERLKGEMTKKNLDLLKLTLPKFYRLYLSRFPTPQEISKLQKRLEKHSAIERVEGYAQTHDTVYKLMLLFKDVVQIFSIAIAAVTSLLILKEMRLWQFQHADRMSIMALFGAPVWLRSAVLFRLAIVDAIIATIVLCLAFFMIEQYGWMDLLLRTVGISIELFDFVNDGVRSLLIALGVSIVLTLTIVIGNEEEE</sequence>
<evidence type="ECO:0000313" key="2">
    <source>
        <dbReference type="EMBL" id="DAB38833.1"/>
    </source>
</evidence>
<dbReference type="Proteomes" id="UP000228859">
    <property type="component" value="Unassembled WGS sequence"/>
</dbReference>
<dbReference type="GO" id="GO:0016020">
    <property type="term" value="C:membrane"/>
    <property type="evidence" value="ECO:0007669"/>
    <property type="project" value="InterPro"/>
</dbReference>
<dbReference type="GO" id="GO:0051301">
    <property type="term" value="P:cell division"/>
    <property type="evidence" value="ECO:0007669"/>
    <property type="project" value="UniProtKB-KW"/>
</dbReference>
<dbReference type="GO" id="GO:0032153">
    <property type="term" value="C:cell division site"/>
    <property type="evidence" value="ECO:0007669"/>
    <property type="project" value="TreeGrafter"/>
</dbReference>
<feature type="transmembrane region" description="Helical" evidence="1">
    <location>
        <begin position="7"/>
        <end position="27"/>
    </location>
</feature>
<gene>
    <name evidence="2" type="ORF">CFH83_03720</name>
</gene>
<dbReference type="PANTHER" id="PTHR47755">
    <property type="entry name" value="CELL DIVISION PROTEIN FTSX"/>
    <property type="match status" value="1"/>
</dbReference>
<reference evidence="2 3" key="1">
    <citation type="journal article" date="2017" name="Front. Microbiol.">
        <title>Comparative Genomic Analysis of the Class Epsilonproteobacteria and Proposed Reclassification to Epsilonbacteraeota (phyl. nov.).</title>
        <authorList>
            <person name="Waite D.W."/>
            <person name="Vanwonterghem I."/>
            <person name="Rinke C."/>
            <person name="Parks D.H."/>
            <person name="Zhang Y."/>
            <person name="Takai K."/>
            <person name="Sievert S.M."/>
            <person name="Simon J."/>
            <person name="Campbell B.J."/>
            <person name="Hanson T.E."/>
            <person name="Woyke T."/>
            <person name="Klotz M.G."/>
            <person name="Hugenholtz P."/>
        </authorList>
    </citation>
    <scope>NUCLEOTIDE SEQUENCE [LARGE SCALE GENOMIC DNA]</scope>
    <source>
        <strain evidence="2">UBA12443</strain>
    </source>
</reference>
<name>A0A2D3WQ55_9BACT</name>